<gene>
    <name evidence="2" type="ORF">ACFQZS_19105</name>
</gene>
<proteinExistence type="predicted"/>
<comment type="caution">
    <text evidence="2">The sequence shown here is derived from an EMBL/GenBank/DDBJ whole genome shotgun (WGS) entry which is preliminary data.</text>
</comment>
<dbReference type="RefSeq" id="WP_377102638.1">
    <property type="nucleotide sequence ID" value="NZ_JBHTHU010000022.1"/>
</dbReference>
<dbReference type="Proteomes" id="UP001596958">
    <property type="component" value="Unassembled WGS sequence"/>
</dbReference>
<dbReference type="EMBL" id="JBHTHU010000022">
    <property type="protein sequence ID" value="MFD0752271.1"/>
    <property type="molecule type" value="Genomic_DNA"/>
</dbReference>
<sequence>MRVGRFPLASSILLLIFGAKFIVNRFFPEKSSTFDPVFTGILEIAIVVFVIYYLRMFIKWIYNNRKAA</sequence>
<accession>A0ABW2Z1V8</accession>
<keyword evidence="1" id="KW-0472">Membrane</keyword>
<evidence type="ECO:0000313" key="3">
    <source>
        <dbReference type="Proteomes" id="UP001596958"/>
    </source>
</evidence>
<protein>
    <submittedName>
        <fullName evidence="2">Uncharacterized protein</fullName>
    </submittedName>
</protein>
<evidence type="ECO:0000313" key="2">
    <source>
        <dbReference type="EMBL" id="MFD0752271.1"/>
    </source>
</evidence>
<keyword evidence="1" id="KW-1133">Transmembrane helix</keyword>
<feature type="transmembrane region" description="Helical" evidence="1">
    <location>
        <begin position="37"/>
        <end position="58"/>
    </location>
</feature>
<evidence type="ECO:0000256" key="1">
    <source>
        <dbReference type="SAM" id="Phobius"/>
    </source>
</evidence>
<reference evidence="3" key="1">
    <citation type="journal article" date="2019" name="Int. J. Syst. Evol. Microbiol.">
        <title>The Global Catalogue of Microorganisms (GCM) 10K type strain sequencing project: providing services to taxonomists for standard genome sequencing and annotation.</title>
        <authorList>
            <consortium name="The Broad Institute Genomics Platform"/>
            <consortium name="The Broad Institute Genome Sequencing Center for Infectious Disease"/>
            <person name="Wu L."/>
            <person name="Ma J."/>
        </authorList>
    </citation>
    <scope>NUCLEOTIDE SEQUENCE [LARGE SCALE GENOMIC DNA]</scope>
    <source>
        <strain evidence="3">CCUG 63418</strain>
    </source>
</reference>
<keyword evidence="1" id="KW-0812">Transmembrane</keyword>
<keyword evidence="3" id="KW-1185">Reference proteome</keyword>
<organism evidence="2 3">
    <name type="scientific">Mucilaginibacter calamicampi</name>
    <dbReference type="NCBI Taxonomy" id="1302352"/>
    <lineage>
        <taxon>Bacteria</taxon>
        <taxon>Pseudomonadati</taxon>
        <taxon>Bacteroidota</taxon>
        <taxon>Sphingobacteriia</taxon>
        <taxon>Sphingobacteriales</taxon>
        <taxon>Sphingobacteriaceae</taxon>
        <taxon>Mucilaginibacter</taxon>
    </lineage>
</organism>
<name>A0ABW2Z1V8_9SPHI</name>